<evidence type="ECO:0000313" key="2">
    <source>
        <dbReference type="Proteomes" id="UP000523821"/>
    </source>
</evidence>
<dbReference type="EMBL" id="JACHOO010000010">
    <property type="protein sequence ID" value="MBB5754767.1"/>
    <property type="molecule type" value="Genomic_DNA"/>
</dbReference>
<name>A0A7W9FQ20_9HYPH</name>
<evidence type="ECO:0000313" key="1">
    <source>
        <dbReference type="EMBL" id="MBB5754767.1"/>
    </source>
</evidence>
<accession>A0A7W9FQ20</accession>
<protein>
    <submittedName>
        <fullName evidence="1">Uncharacterized protein</fullName>
    </submittedName>
</protein>
<gene>
    <name evidence="1" type="ORF">GGQ63_003859</name>
</gene>
<dbReference type="RefSeq" id="WP_281380232.1">
    <property type="nucleotide sequence ID" value="NZ_JACHOO010000010.1"/>
</dbReference>
<dbReference type="AlphaFoldDB" id="A0A7W9FQ20"/>
<proteinExistence type="predicted"/>
<reference evidence="1 2" key="1">
    <citation type="submission" date="2020-08" db="EMBL/GenBank/DDBJ databases">
        <title>Genomic Encyclopedia of Type Strains, Phase IV (KMG-IV): sequencing the most valuable type-strain genomes for metagenomic binning, comparative biology and taxonomic classification.</title>
        <authorList>
            <person name="Goeker M."/>
        </authorList>
    </citation>
    <scope>NUCLEOTIDE SEQUENCE [LARGE SCALE GENOMIC DNA]</scope>
    <source>
        <strain evidence="1 2">DSM 16268</strain>
    </source>
</reference>
<sequence length="44" mass="5045">MVRSLSALSDWFRKLAEAVGEVFAPQPALQPIPVRVRERRPVRD</sequence>
<dbReference type="Proteomes" id="UP000523821">
    <property type="component" value="Unassembled WGS sequence"/>
</dbReference>
<organism evidence="1 2">
    <name type="scientific">Prosthecomicrobium pneumaticum</name>
    <dbReference type="NCBI Taxonomy" id="81895"/>
    <lineage>
        <taxon>Bacteria</taxon>
        <taxon>Pseudomonadati</taxon>
        <taxon>Pseudomonadota</taxon>
        <taxon>Alphaproteobacteria</taxon>
        <taxon>Hyphomicrobiales</taxon>
        <taxon>Kaistiaceae</taxon>
        <taxon>Prosthecomicrobium</taxon>
    </lineage>
</organism>
<comment type="caution">
    <text evidence="1">The sequence shown here is derived from an EMBL/GenBank/DDBJ whole genome shotgun (WGS) entry which is preliminary data.</text>
</comment>
<keyword evidence="2" id="KW-1185">Reference proteome</keyword>